<dbReference type="Gene3D" id="3.40.50.2000">
    <property type="entry name" value="Glycogen Phosphorylase B"/>
    <property type="match status" value="1"/>
</dbReference>
<evidence type="ECO:0000313" key="1">
    <source>
        <dbReference type="EMBL" id="PZX37057.1"/>
    </source>
</evidence>
<dbReference type="SUPFAM" id="SSF53756">
    <property type="entry name" value="UDP-Glycosyltransferase/glycogen phosphorylase"/>
    <property type="match status" value="1"/>
</dbReference>
<dbReference type="GO" id="GO:0016740">
    <property type="term" value="F:transferase activity"/>
    <property type="evidence" value="ECO:0007669"/>
    <property type="project" value="UniProtKB-KW"/>
</dbReference>
<dbReference type="RefSeq" id="WP_015363482.1">
    <property type="nucleotide sequence ID" value="NZ_QKZR01000007.1"/>
</dbReference>
<accession>A0ABX5PUM1</accession>
<sequence>MKKLLVLGNNWPEPTTTAAGSRILQLLKIFQNDGYEVHFASAASKTAYSIDFNQLLIKEQSIVLNNPSFDLYIKDLQPELVMYDRFMIEEQYSWRIRENSPETKHILDTEDLHFLRKAREEAVKKKKDVNLFNETAMREIAAIYRCDLTLIISKVECEILQTSFQIDSDKLFYLPFLVNEAEIATIMEYALPFKARAHFVMIGNSLHQPNYDAILFMKKEIWPQIRNNDPNVELHIYGAYQTQKILQLNDKKSGFLIKGHASDAIETIRKYRLLLAPIRYGAGLKGKIFDAMKAATPVAMTTIAAEGMFENTATYGFVDDDPVNYAQKCLQLYNSESEWQSVSLENSHILKSNYLGSAFAKALLTKTSQLISYKSPEINRNNFSSKMLNYHSNKATKFMSKWIEERNASQR</sequence>
<dbReference type="Pfam" id="PF13692">
    <property type="entry name" value="Glyco_trans_1_4"/>
    <property type="match status" value="1"/>
</dbReference>
<organism evidence="1 2">
    <name type="scientific">Nonlabens dokdonensis</name>
    <dbReference type="NCBI Taxonomy" id="328515"/>
    <lineage>
        <taxon>Bacteria</taxon>
        <taxon>Pseudomonadati</taxon>
        <taxon>Bacteroidota</taxon>
        <taxon>Flavobacteriia</taxon>
        <taxon>Flavobacteriales</taxon>
        <taxon>Flavobacteriaceae</taxon>
        <taxon>Nonlabens</taxon>
    </lineage>
</organism>
<gene>
    <name evidence="1" type="ORF">LX97_03079</name>
</gene>
<keyword evidence="2" id="KW-1185">Reference proteome</keyword>
<reference evidence="1 2" key="1">
    <citation type="submission" date="2018-06" db="EMBL/GenBank/DDBJ databases">
        <title>Genomic Encyclopedia of Archaeal and Bacterial Type Strains, Phase II (KMG-II): from individual species to whole genera.</title>
        <authorList>
            <person name="Goeker M."/>
        </authorList>
    </citation>
    <scope>NUCLEOTIDE SEQUENCE [LARGE SCALE GENOMIC DNA]</scope>
    <source>
        <strain evidence="1 2">DSM 17205</strain>
    </source>
</reference>
<dbReference type="Proteomes" id="UP000248584">
    <property type="component" value="Unassembled WGS sequence"/>
</dbReference>
<dbReference type="EMBL" id="QKZR01000007">
    <property type="protein sequence ID" value="PZX37057.1"/>
    <property type="molecule type" value="Genomic_DNA"/>
</dbReference>
<comment type="caution">
    <text evidence="1">The sequence shown here is derived from an EMBL/GenBank/DDBJ whole genome shotgun (WGS) entry which is preliminary data.</text>
</comment>
<proteinExistence type="predicted"/>
<name>A0ABX5PUM1_9FLAO</name>
<protein>
    <submittedName>
        <fullName evidence="1">Glycosyl transferase family 1</fullName>
    </submittedName>
</protein>
<keyword evidence="1" id="KW-0808">Transferase</keyword>
<evidence type="ECO:0000313" key="2">
    <source>
        <dbReference type="Proteomes" id="UP000248584"/>
    </source>
</evidence>